<reference evidence="2" key="1">
    <citation type="submission" date="2023-07" db="EMBL/GenBank/DDBJ databases">
        <title>30 novel species of actinomycetes from the DSMZ collection.</title>
        <authorList>
            <person name="Nouioui I."/>
        </authorList>
    </citation>
    <scope>NUCLEOTIDE SEQUENCE [LARGE SCALE GENOMIC DNA]</scope>
    <source>
        <strain evidence="2">DSM 41770</strain>
    </source>
</reference>
<protein>
    <submittedName>
        <fullName evidence="1">Uncharacterized protein</fullName>
    </submittedName>
</protein>
<dbReference type="EMBL" id="JAVREX010000044">
    <property type="protein sequence ID" value="MDT0432965.1"/>
    <property type="molecule type" value="Genomic_DNA"/>
</dbReference>
<comment type="caution">
    <text evidence="1">The sequence shown here is derived from an EMBL/GenBank/DDBJ whole genome shotgun (WGS) entry which is preliminary data.</text>
</comment>
<accession>A0ABU2RVV2</accession>
<gene>
    <name evidence="1" type="ORF">RM649_35795</name>
</gene>
<sequence>MRSSIDRVAELFGTDEVRSLLATSLPGYESYAFSELVRAARDRLANTPAHSVGILARELRRAGLARVCQKSGVTGVVESYWCAAERRPSKVMSKAFRAVFQRMVQRA</sequence>
<keyword evidence="2" id="KW-1185">Reference proteome</keyword>
<evidence type="ECO:0000313" key="1">
    <source>
        <dbReference type="EMBL" id="MDT0432965.1"/>
    </source>
</evidence>
<dbReference type="RefSeq" id="WP_311661936.1">
    <property type="nucleotide sequence ID" value="NZ_JAVREX010000044.1"/>
</dbReference>
<name>A0ABU2RVV2_9ACTN</name>
<proteinExistence type="predicted"/>
<evidence type="ECO:0000313" key="2">
    <source>
        <dbReference type="Proteomes" id="UP001183777"/>
    </source>
</evidence>
<organism evidence="1 2">
    <name type="scientific">Streptomyces salyersiae</name>
    <dbReference type="NCBI Taxonomy" id="3075530"/>
    <lineage>
        <taxon>Bacteria</taxon>
        <taxon>Bacillati</taxon>
        <taxon>Actinomycetota</taxon>
        <taxon>Actinomycetes</taxon>
        <taxon>Kitasatosporales</taxon>
        <taxon>Streptomycetaceae</taxon>
        <taxon>Streptomyces</taxon>
    </lineage>
</organism>
<dbReference type="Proteomes" id="UP001183777">
    <property type="component" value="Unassembled WGS sequence"/>
</dbReference>
<feature type="non-terminal residue" evidence="1">
    <location>
        <position position="107"/>
    </location>
</feature>